<dbReference type="Gene3D" id="2.40.30.10">
    <property type="entry name" value="Translation factors"/>
    <property type="match status" value="2"/>
</dbReference>
<dbReference type="InterPro" id="IPR015760">
    <property type="entry name" value="TIF_IF2"/>
</dbReference>
<dbReference type="SUPFAM" id="SSF50447">
    <property type="entry name" value="Translation proteins"/>
    <property type="match status" value="2"/>
</dbReference>
<dbReference type="PROSITE" id="PS01176">
    <property type="entry name" value="IF2"/>
    <property type="match status" value="1"/>
</dbReference>
<protein>
    <recommendedName>
        <fullName evidence="7">Translation initiation factor IF-2, chloroplastic</fullName>
    </recommendedName>
</protein>
<feature type="domain" description="Tr-type G" evidence="9">
    <location>
        <begin position="222"/>
        <end position="394"/>
    </location>
</feature>
<dbReference type="NCBIfam" id="TIGR00487">
    <property type="entry name" value="IF-2"/>
    <property type="match status" value="1"/>
</dbReference>
<feature type="region of interest" description="Disordered" evidence="8">
    <location>
        <begin position="53"/>
        <end position="79"/>
    </location>
</feature>
<dbReference type="InterPro" id="IPR009000">
    <property type="entry name" value="Transl_B-barrel_sf"/>
</dbReference>
<dbReference type="PRINTS" id="PR00315">
    <property type="entry name" value="ELONGATNFCT"/>
</dbReference>
<keyword evidence="5" id="KW-0342">GTP-binding</keyword>
<dbReference type="InterPro" id="IPR006847">
    <property type="entry name" value="IF2_N"/>
</dbReference>
<dbReference type="PANTHER" id="PTHR43381">
    <property type="entry name" value="TRANSLATION INITIATION FACTOR IF-2-RELATED"/>
    <property type="match status" value="1"/>
</dbReference>
<evidence type="ECO:0000256" key="5">
    <source>
        <dbReference type="ARBA" id="ARBA00023134"/>
    </source>
</evidence>
<dbReference type="CDD" id="cd03692">
    <property type="entry name" value="mtIF2_IVc"/>
    <property type="match status" value="1"/>
</dbReference>
<dbReference type="GO" id="GO:0005737">
    <property type="term" value="C:cytoplasm"/>
    <property type="evidence" value="ECO:0007669"/>
    <property type="project" value="TreeGrafter"/>
</dbReference>
<organism evidence="10">
    <name type="scientific">Bornetia secundiflora</name>
    <dbReference type="NCBI Taxonomy" id="2575637"/>
    <lineage>
        <taxon>Eukaryota</taxon>
        <taxon>Rhodophyta</taxon>
        <taxon>Florideophyceae</taxon>
        <taxon>Rhodymeniophycidae</taxon>
        <taxon>Ceramiales</taxon>
        <taxon>Wrangeliaceae</taxon>
        <taxon>Bornetia</taxon>
    </lineage>
</organism>
<dbReference type="PANTHER" id="PTHR43381:SF5">
    <property type="entry name" value="TR-TYPE G DOMAIN-CONTAINING PROTEIN"/>
    <property type="match status" value="1"/>
</dbReference>
<dbReference type="CDD" id="cd01887">
    <property type="entry name" value="IF2_eIF5B"/>
    <property type="match status" value="1"/>
</dbReference>
<accession>A0A4D6WQ95</accession>
<dbReference type="InterPro" id="IPR027417">
    <property type="entry name" value="P-loop_NTPase"/>
</dbReference>
<dbReference type="AlphaFoldDB" id="A0A4D6WQ95"/>
<keyword evidence="2 10" id="KW-0396">Initiation factor</keyword>
<dbReference type="InterPro" id="IPR000795">
    <property type="entry name" value="T_Tr_GTP-bd_dom"/>
</dbReference>
<gene>
    <name evidence="10" type="primary">infB</name>
</gene>
<dbReference type="GO" id="GO:0003743">
    <property type="term" value="F:translation initiation factor activity"/>
    <property type="evidence" value="ECO:0007669"/>
    <property type="project" value="UniProtKB-KW"/>
</dbReference>
<evidence type="ECO:0000259" key="9">
    <source>
        <dbReference type="PROSITE" id="PS51722"/>
    </source>
</evidence>
<dbReference type="Pfam" id="PF00009">
    <property type="entry name" value="GTP_EFTU"/>
    <property type="match status" value="1"/>
</dbReference>
<sequence length="724" mass="81234">MKSNDKTVLYYLKSPKLIKISKIASLIKDNSLVNANNSVIDIATPVVNSNSPYKFDKKHKTNNVGKADLGNTKKNKPKLHKKNRKNLNMNQDDLLHDDSHTLNLTKSISKFNKNRKKDKNKVDYYDESNIQLFQESRKNILITSPLTIQELAYKLNMPGAEIITYLFLKGISATINQVIDVSMAKNIIEHYDFNFLSQEPKSIINHDKEQQDEQNMIRCTFRRSPIITIFGHVDHGKTTLLDAILKTQLVDREYGGITQSLNGYPVTYKYELKDMTLIFLDTPGHEAFSHMRLRGAKVADIALLVIAADDGLKPQTIEAIKCILSMKLSYIVVINKIDKSSANVDTIQEELTKYDIVSEEWGGDAIIIKVSALKGDNIDNLLNSVCLLSELQNLSSDPDQLAQGMILEAYLDKQKGIIANSLVQKGTLRIGDFLVAGNVSGRVKNIIDTYGNKIKHADPSSIVKILGFSKITEAGISFKVLDNDKDIKQYVREYNSHQSFNNALKLFNNRITANYHDVNMTLKQFNIIIKTDTQGSLEAIINAFSKIPQGKVQINVIKADIGNITRSDIDLAVTSSAIVTGFNIKISSSITTLSKRYSIPIYTCNIIYELLDHITSSMLNLVDPEYEPIIIGQALVQTVFNINKGTVAGCIVNSGKLKKMCNITVYRNNNIVYEGLLSSLKRIKEDVEEVFASNECGVFCDSYHLWQNSDIIKAYQLQAKNKVL</sequence>
<dbReference type="NCBIfam" id="TIGR00231">
    <property type="entry name" value="small_GTP"/>
    <property type="match status" value="1"/>
</dbReference>
<keyword evidence="10" id="KW-0934">Plastid</keyword>
<dbReference type="HAMAP" id="MF_00100_B">
    <property type="entry name" value="IF_2_B"/>
    <property type="match status" value="1"/>
</dbReference>
<dbReference type="Pfam" id="PF11987">
    <property type="entry name" value="IF-2"/>
    <property type="match status" value="1"/>
</dbReference>
<dbReference type="GO" id="GO:0005525">
    <property type="term" value="F:GTP binding"/>
    <property type="evidence" value="ECO:0007669"/>
    <property type="project" value="UniProtKB-KW"/>
</dbReference>
<dbReference type="Gene3D" id="3.40.50.300">
    <property type="entry name" value="P-loop containing nucleotide triphosphate hydrolases"/>
    <property type="match status" value="1"/>
</dbReference>
<name>A0A4D6WQ95_9FLOR</name>
<dbReference type="FunFam" id="2.40.30.10:FF:000008">
    <property type="entry name" value="Translation initiation factor IF-2"/>
    <property type="match status" value="1"/>
</dbReference>
<evidence type="ECO:0000256" key="8">
    <source>
        <dbReference type="SAM" id="MobiDB-lite"/>
    </source>
</evidence>
<dbReference type="FunFam" id="3.40.50.300:FF:000019">
    <property type="entry name" value="Translation initiation factor IF-2"/>
    <property type="match status" value="1"/>
</dbReference>
<dbReference type="InterPro" id="IPR044145">
    <property type="entry name" value="IF2_II"/>
</dbReference>
<evidence type="ECO:0000256" key="7">
    <source>
        <dbReference type="ARBA" id="ARBA00044105"/>
    </source>
</evidence>
<dbReference type="SUPFAM" id="SSF52540">
    <property type="entry name" value="P-loop containing nucleoside triphosphate hydrolases"/>
    <property type="match status" value="1"/>
</dbReference>
<evidence type="ECO:0000313" key="10">
    <source>
        <dbReference type="EMBL" id="QCI04718.1"/>
    </source>
</evidence>
<evidence type="ECO:0000256" key="1">
    <source>
        <dbReference type="ARBA" id="ARBA00007733"/>
    </source>
</evidence>
<keyword evidence="4" id="KW-0648">Protein biosynthesis</keyword>
<dbReference type="EMBL" id="MK814615">
    <property type="protein sequence ID" value="QCI04718.1"/>
    <property type="molecule type" value="Genomic_DNA"/>
</dbReference>
<reference evidence="10" key="2">
    <citation type="submission" date="2019-04" db="EMBL/GenBank/DDBJ databases">
        <authorList>
            <person name="Pasella M."/>
        </authorList>
    </citation>
    <scope>NUCLEOTIDE SEQUENCE</scope>
    <source>
        <strain evidence="10">PD2926</strain>
    </source>
</reference>
<dbReference type="InterPro" id="IPR023115">
    <property type="entry name" value="TIF_IF2_dom3"/>
</dbReference>
<comment type="function">
    <text evidence="6">One of the essential components for the initiation of protein synthesis. Protects formylmethionyl-tRNA from spontaneous hydrolysis and promotes its binding to the 30S ribosomal subunits. Also involved in the hydrolysis of GTP during the formation of the 70S ribosomal complex.</text>
</comment>
<reference evidence="10" key="1">
    <citation type="journal article" date="2019" name="Mol. Phylogenet. Evol.">
        <title>Morphological evolution and classification of the red algal order Ceramiales inferred using plastid phylogenomics.</title>
        <authorList>
            <person name="Diaz-Tapia P."/>
            <person name="Pasella M.M."/>
            <person name="Verbruggen H."/>
            <person name="Maggs C.A."/>
        </authorList>
    </citation>
    <scope>NUCLEOTIDE SEQUENCE</scope>
    <source>
        <strain evidence="10">PD2926</strain>
    </source>
</reference>
<evidence type="ECO:0000256" key="2">
    <source>
        <dbReference type="ARBA" id="ARBA00022540"/>
    </source>
</evidence>
<evidence type="ECO:0000256" key="4">
    <source>
        <dbReference type="ARBA" id="ARBA00022917"/>
    </source>
</evidence>
<proteinExistence type="inferred from homology"/>
<dbReference type="InterPro" id="IPR005225">
    <property type="entry name" value="Small_GTP-bd"/>
</dbReference>
<keyword evidence="3" id="KW-0547">Nucleotide-binding</keyword>
<geneLocation type="plastid" evidence="10"/>
<dbReference type="CDD" id="cd03702">
    <property type="entry name" value="IF2_mtIF2_II"/>
    <property type="match status" value="1"/>
</dbReference>
<dbReference type="Pfam" id="PF22042">
    <property type="entry name" value="EF-G_D2"/>
    <property type="match status" value="1"/>
</dbReference>
<dbReference type="Pfam" id="PF04760">
    <property type="entry name" value="IF2_N"/>
    <property type="match status" value="1"/>
</dbReference>
<dbReference type="SUPFAM" id="SSF52156">
    <property type="entry name" value="Initiation factor IF2/eIF5b, domain 3"/>
    <property type="match status" value="1"/>
</dbReference>
<evidence type="ECO:0000256" key="6">
    <source>
        <dbReference type="ARBA" id="ARBA00025162"/>
    </source>
</evidence>
<dbReference type="GO" id="GO:0003924">
    <property type="term" value="F:GTPase activity"/>
    <property type="evidence" value="ECO:0007669"/>
    <property type="project" value="InterPro"/>
</dbReference>
<dbReference type="InterPro" id="IPR000178">
    <property type="entry name" value="TF_IF2_bacterial-like"/>
</dbReference>
<dbReference type="FunFam" id="3.40.50.10050:FF:000001">
    <property type="entry name" value="Translation initiation factor IF-2"/>
    <property type="match status" value="1"/>
</dbReference>
<dbReference type="InterPro" id="IPR036925">
    <property type="entry name" value="TIF_IF2_dom3_sf"/>
</dbReference>
<comment type="similarity">
    <text evidence="1">Belongs to the TRAFAC class translation factor GTPase superfamily. Classic translation factor GTPase family. IF-2 subfamily.</text>
</comment>
<dbReference type="InterPro" id="IPR053905">
    <property type="entry name" value="EF-G-like_DII"/>
</dbReference>
<evidence type="ECO:0000256" key="3">
    <source>
        <dbReference type="ARBA" id="ARBA00022741"/>
    </source>
</evidence>
<dbReference type="Gene3D" id="3.40.50.10050">
    <property type="entry name" value="Translation initiation factor IF- 2, domain 3"/>
    <property type="match status" value="1"/>
</dbReference>
<dbReference type="PROSITE" id="PS51722">
    <property type="entry name" value="G_TR_2"/>
    <property type="match status" value="1"/>
</dbReference>